<keyword evidence="2" id="KW-0479">Metal-binding</keyword>
<feature type="domain" description="C2H2-type" evidence="9">
    <location>
        <begin position="277"/>
        <end position="299"/>
    </location>
</feature>
<dbReference type="PROSITE" id="PS00028">
    <property type="entry name" value="ZINC_FINGER_C2H2_1"/>
    <property type="match status" value="5"/>
</dbReference>
<feature type="compositionally biased region" description="Basic and acidic residues" evidence="8">
    <location>
        <begin position="103"/>
        <end position="131"/>
    </location>
</feature>
<dbReference type="Gene3D" id="3.30.160.60">
    <property type="entry name" value="Classic Zinc Finger"/>
    <property type="match status" value="5"/>
</dbReference>
<evidence type="ECO:0000313" key="10">
    <source>
        <dbReference type="EMBL" id="TDH05647.1"/>
    </source>
</evidence>
<feature type="compositionally biased region" description="Acidic residues" evidence="8">
    <location>
        <begin position="146"/>
        <end position="155"/>
    </location>
</feature>
<dbReference type="Proteomes" id="UP000295070">
    <property type="component" value="Chromosome 12"/>
</dbReference>
<keyword evidence="3" id="KW-0677">Repeat</keyword>
<evidence type="ECO:0000256" key="5">
    <source>
        <dbReference type="ARBA" id="ARBA00022833"/>
    </source>
</evidence>
<evidence type="ECO:0000259" key="9">
    <source>
        <dbReference type="PROSITE" id="PS50157"/>
    </source>
</evidence>
<dbReference type="PANTHER" id="PTHR24394">
    <property type="entry name" value="ZINC FINGER PROTEIN"/>
    <property type="match status" value="1"/>
</dbReference>
<evidence type="ECO:0000256" key="7">
    <source>
        <dbReference type="PROSITE-ProRule" id="PRU00042"/>
    </source>
</evidence>
<evidence type="ECO:0000256" key="8">
    <source>
        <dbReference type="SAM" id="MobiDB-lite"/>
    </source>
</evidence>
<dbReference type="Pfam" id="PF00096">
    <property type="entry name" value="zf-C2H2"/>
    <property type="match status" value="4"/>
</dbReference>
<evidence type="ECO:0000256" key="1">
    <source>
        <dbReference type="ARBA" id="ARBA00004123"/>
    </source>
</evidence>
<dbReference type="EMBL" id="SCKG01000012">
    <property type="protein sequence ID" value="TDH05647.1"/>
    <property type="molecule type" value="Genomic_DNA"/>
</dbReference>
<evidence type="ECO:0000256" key="3">
    <source>
        <dbReference type="ARBA" id="ARBA00022737"/>
    </source>
</evidence>
<feature type="domain" description="C2H2-type" evidence="9">
    <location>
        <begin position="523"/>
        <end position="550"/>
    </location>
</feature>
<dbReference type="SMART" id="SM00355">
    <property type="entry name" value="ZnF_C2H2"/>
    <property type="match status" value="6"/>
</dbReference>
<evidence type="ECO:0000256" key="6">
    <source>
        <dbReference type="ARBA" id="ARBA00023242"/>
    </source>
</evidence>
<dbReference type="GO" id="GO:0008270">
    <property type="term" value="F:zinc ion binding"/>
    <property type="evidence" value="ECO:0007669"/>
    <property type="project" value="UniProtKB-KW"/>
</dbReference>
<evidence type="ECO:0000313" key="11">
    <source>
        <dbReference type="Proteomes" id="UP000295070"/>
    </source>
</evidence>
<accession>A0A484CPZ9</accession>
<dbReference type="PROSITE" id="PS50157">
    <property type="entry name" value="ZINC_FINGER_C2H2_2"/>
    <property type="match status" value="6"/>
</dbReference>
<feature type="domain" description="C2H2-type" evidence="9">
    <location>
        <begin position="249"/>
        <end position="276"/>
    </location>
</feature>
<feature type="region of interest" description="Disordered" evidence="8">
    <location>
        <begin position="98"/>
        <end position="160"/>
    </location>
</feature>
<keyword evidence="6" id="KW-0539">Nucleus</keyword>
<dbReference type="InterPro" id="IPR013087">
    <property type="entry name" value="Znf_C2H2_type"/>
</dbReference>
<protein>
    <recommendedName>
        <fullName evidence="9">C2H2-type domain-containing protein</fullName>
    </recommendedName>
</protein>
<keyword evidence="4 7" id="KW-0863">Zinc-finger</keyword>
<sequence length="810" mass="89502">MRLSYRHFSRFKVKASLPLCCLFLGALFLTMLSSVALRAQIASIIDALSKAAVAEIAKVVEDGVVELRLEICQRENDIKKLKGNIEVLHDELRSLQETVTLRPDSHGRDDGQNGVGDERSLLEQGPADKDPNSMSVPEVRVKCEPVEEGSEEAREEELGSYDRDGAQWRLTTQTPAGRDNSDYLHLGQNPLSCLPESSLDTGLAAPCSSSSGCQQSALGRGLLGYGPYRNSYNIARRRTVKRLMFKKGFICPYCGKCFERAGHLERHKRIHTGEKPYRCEICGRRFNQKCSLKEHTKIHRRCIEPSPLEIKVGKEKPTPEGNPCADAPRTEEETQGEAEDGLPKNEDILATPVHVKSEPSEENLLQPAFHGAAEQTGDNLSENFPTFARDSQQWMTRLHGQNHAEISGAEYLGSSAFPGKAQLLPPPVEASCSTFSFPGKPYGELKNSMVSQTPFGSPDTLLSSEAGLHGMAAALSHHRQRGIRLIQMIKPKKSFVCQYCGKVFERVGHLERHLRIHTGEKPYGCQICGRCFNQKSSLKGHMKTHRNGENADGLEAHHMMFTMPDSQPLKNLAEAKTGLSALEEQFLGTAYGEAAGEQTVTVKLEPNGEDFQTLLTDNGTGAPDHRQLWTSGIEKSSDPDQAVCVLLPDAKYHLNPAAGAANGQQGFTSPIRDLPFLDDKEKEETMHNNQYSMMGMQSRSSDMTLAPELQDQHIAPETVNEYTALSDRAREGGVFEFNMSASGNQADNCDGDAAGQNCFICSSCGKSFDSFNLFQRHQCKNITEQSFSCEICGKIFNQMTILKLHLKLHV</sequence>
<name>A0A484CPZ9_PERFV</name>
<organism evidence="10 11">
    <name type="scientific">Perca flavescens</name>
    <name type="common">American yellow perch</name>
    <name type="synonym">Morone flavescens</name>
    <dbReference type="NCBI Taxonomy" id="8167"/>
    <lineage>
        <taxon>Eukaryota</taxon>
        <taxon>Metazoa</taxon>
        <taxon>Chordata</taxon>
        <taxon>Craniata</taxon>
        <taxon>Vertebrata</taxon>
        <taxon>Euteleostomi</taxon>
        <taxon>Actinopterygii</taxon>
        <taxon>Neopterygii</taxon>
        <taxon>Teleostei</taxon>
        <taxon>Neoteleostei</taxon>
        <taxon>Acanthomorphata</taxon>
        <taxon>Eupercaria</taxon>
        <taxon>Perciformes</taxon>
        <taxon>Percoidei</taxon>
        <taxon>Percidae</taxon>
        <taxon>Percinae</taxon>
        <taxon>Perca</taxon>
    </lineage>
</organism>
<keyword evidence="5" id="KW-0862">Zinc</keyword>
<dbReference type="GO" id="GO:0005634">
    <property type="term" value="C:nucleus"/>
    <property type="evidence" value="ECO:0007669"/>
    <property type="project" value="UniProtKB-SubCell"/>
</dbReference>
<feature type="domain" description="C2H2-type" evidence="9">
    <location>
        <begin position="495"/>
        <end position="522"/>
    </location>
</feature>
<dbReference type="InterPro" id="IPR036236">
    <property type="entry name" value="Znf_C2H2_sf"/>
</dbReference>
<dbReference type="FunFam" id="3.30.160.60:FF:001498">
    <property type="entry name" value="Zinc finger protein 404"/>
    <property type="match status" value="1"/>
</dbReference>
<keyword evidence="11" id="KW-1185">Reference proteome</keyword>
<comment type="caution">
    <text evidence="10">The sequence shown here is derived from an EMBL/GenBank/DDBJ whole genome shotgun (WGS) entry which is preliminary data.</text>
</comment>
<gene>
    <name evidence="10" type="ORF">EPR50_G00124470</name>
</gene>
<feature type="domain" description="C2H2-type" evidence="9">
    <location>
        <begin position="787"/>
        <end position="810"/>
    </location>
</feature>
<evidence type="ECO:0000256" key="2">
    <source>
        <dbReference type="ARBA" id="ARBA00022723"/>
    </source>
</evidence>
<feature type="region of interest" description="Disordered" evidence="8">
    <location>
        <begin position="312"/>
        <end position="345"/>
    </location>
</feature>
<dbReference type="AlphaFoldDB" id="A0A484CPZ9"/>
<dbReference type="GO" id="GO:0000981">
    <property type="term" value="F:DNA-binding transcription factor activity, RNA polymerase II-specific"/>
    <property type="evidence" value="ECO:0007669"/>
    <property type="project" value="TreeGrafter"/>
</dbReference>
<comment type="subcellular location">
    <subcellularLocation>
        <location evidence="1">Nucleus</location>
    </subcellularLocation>
</comment>
<evidence type="ECO:0000256" key="4">
    <source>
        <dbReference type="ARBA" id="ARBA00022771"/>
    </source>
</evidence>
<dbReference type="STRING" id="8167.A0A484CPZ9"/>
<dbReference type="FunFam" id="3.30.160.60:FF:000557">
    <property type="entry name" value="zinc finger and SCAN domain-containing protein 29"/>
    <property type="match status" value="2"/>
</dbReference>
<dbReference type="FunFam" id="3.30.160.60:FF:002402">
    <property type="entry name" value="Zinc finger protein 347"/>
    <property type="match status" value="1"/>
</dbReference>
<proteinExistence type="predicted"/>
<reference evidence="10 11" key="1">
    <citation type="submission" date="2019-01" db="EMBL/GenBank/DDBJ databases">
        <title>A chromosome-scale genome assembly of the yellow perch, Perca flavescens.</title>
        <authorList>
            <person name="Feron R."/>
            <person name="Morvezen R."/>
            <person name="Bestin A."/>
            <person name="Haffray P."/>
            <person name="Klopp C."/>
            <person name="Zahm M."/>
            <person name="Cabau C."/>
            <person name="Roques C."/>
            <person name="Donnadieu C."/>
            <person name="Bouchez O."/>
            <person name="Christie M."/>
            <person name="Larson W."/>
            <person name="Guiguen Y."/>
        </authorList>
    </citation>
    <scope>NUCLEOTIDE SEQUENCE [LARGE SCALE GENOMIC DNA]</scope>
    <source>
        <strain evidence="10">YP-PL-M2</strain>
        <tissue evidence="10">Blood</tissue>
    </source>
</reference>
<dbReference type="PANTHER" id="PTHR24394:SF44">
    <property type="entry name" value="ZINC FINGER PROTEIN 271-LIKE"/>
    <property type="match status" value="1"/>
</dbReference>
<feature type="domain" description="C2H2-type" evidence="9">
    <location>
        <begin position="759"/>
        <end position="786"/>
    </location>
</feature>
<dbReference type="SUPFAM" id="SSF57667">
    <property type="entry name" value="beta-beta-alpha zinc fingers"/>
    <property type="match status" value="3"/>
</dbReference>